<evidence type="ECO:0000313" key="1">
    <source>
        <dbReference type="EMBL" id="SPF47289.1"/>
    </source>
</evidence>
<proteinExistence type="predicted"/>
<evidence type="ECO:0008006" key="3">
    <source>
        <dbReference type="Google" id="ProtNLM"/>
    </source>
</evidence>
<protein>
    <recommendedName>
        <fullName evidence="3">Transposase</fullName>
    </recommendedName>
</protein>
<dbReference type="AlphaFoldDB" id="A0A2U3L6A0"/>
<accession>A0A2U3L6A0</accession>
<name>A0A2U3L6A0_9BACT</name>
<gene>
    <name evidence="1" type="ORF">SBA1_730002</name>
</gene>
<dbReference type="Proteomes" id="UP000238701">
    <property type="component" value="Unassembled WGS sequence"/>
</dbReference>
<reference evidence="2" key="1">
    <citation type="submission" date="2018-02" db="EMBL/GenBank/DDBJ databases">
        <authorList>
            <person name="Hausmann B."/>
        </authorList>
    </citation>
    <scope>NUCLEOTIDE SEQUENCE [LARGE SCALE GENOMIC DNA]</scope>
    <source>
        <strain evidence="2">Peat soil MAG SbA1</strain>
    </source>
</reference>
<evidence type="ECO:0000313" key="2">
    <source>
        <dbReference type="Proteomes" id="UP000238701"/>
    </source>
</evidence>
<sequence length="44" mass="4830">MSQLAQRAPRNKVVAIANKLARMAWAVLSSGKEYRHQPLQPAAA</sequence>
<organism evidence="1 2">
    <name type="scientific">Candidatus Sulfotelmatobacter kueseliae</name>
    <dbReference type="NCBI Taxonomy" id="2042962"/>
    <lineage>
        <taxon>Bacteria</taxon>
        <taxon>Pseudomonadati</taxon>
        <taxon>Acidobacteriota</taxon>
        <taxon>Terriglobia</taxon>
        <taxon>Terriglobales</taxon>
        <taxon>Candidatus Korobacteraceae</taxon>
        <taxon>Candidatus Sulfotelmatobacter</taxon>
    </lineage>
</organism>
<dbReference type="EMBL" id="OMOD01000170">
    <property type="protein sequence ID" value="SPF47289.1"/>
    <property type="molecule type" value="Genomic_DNA"/>
</dbReference>